<gene>
    <name evidence="2" type="ORF">TR112489</name>
</gene>
<feature type="transmembrane region" description="Helical" evidence="1">
    <location>
        <begin position="63"/>
        <end position="80"/>
    </location>
</feature>
<sequence>MPDEAQEEKSSTRLLKRTNDRKVLFILYLSTMAASSLAVSVQAMDETKNGFTSVVQDMLLGTLYATSSLLLFGITVYFLVRRNQTFEVARDSTEEVSFVVKYSSHGEPINLYLRIGLANCYFGQPRIVWRFFYPHPRYKPVHVG</sequence>
<dbReference type="AlphaFoldDB" id="A0A0X3PYS0"/>
<reference evidence="2" key="1">
    <citation type="submission" date="2016-01" db="EMBL/GenBank/DDBJ databases">
        <title>Reference transcriptome for the parasite Schistocephalus solidus: insights into the molecular evolution of parasitism.</title>
        <authorList>
            <person name="Hebert F.O."/>
            <person name="Grambauer S."/>
            <person name="Barber I."/>
            <person name="Landry C.R."/>
            <person name="Aubin-Horth N."/>
        </authorList>
    </citation>
    <scope>NUCLEOTIDE SEQUENCE</scope>
</reference>
<keyword evidence="1" id="KW-0812">Transmembrane</keyword>
<protein>
    <submittedName>
        <fullName evidence="2">Uncharacterized protein</fullName>
    </submittedName>
</protein>
<proteinExistence type="predicted"/>
<feature type="transmembrane region" description="Helical" evidence="1">
    <location>
        <begin position="23"/>
        <end position="43"/>
    </location>
</feature>
<organism evidence="2">
    <name type="scientific">Schistocephalus solidus</name>
    <name type="common">Tapeworm</name>
    <dbReference type="NCBI Taxonomy" id="70667"/>
    <lineage>
        <taxon>Eukaryota</taxon>
        <taxon>Metazoa</taxon>
        <taxon>Spiralia</taxon>
        <taxon>Lophotrochozoa</taxon>
        <taxon>Platyhelminthes</taxon>
        <taxon>Cestoda</taxon>
        <taxon>Eucestoda</taxon>
        <taxon>Diphyllobothriidea</taxon>
        <taxon>Diphyllobothriidae</taxon>
        <taxon>Schistocephalus</taxon>
    </lineage>
</organism>
<name>A0A0X3PYS0_SCHSO</name>
<keyword evidence="1" id="KW-0472">Membrane</keyword>
<dbReference type="EMBL" id="GEEE01006214">
    <property type="protein sequence ID" value="JAP57011.1"/>
    <property type="molecule type" value="Transcribed_RNA"/>
</dbReference>
<evidence type="ECO:0000313" key="2">
    <source>
        <dbReference type="EMBL" id="JAP57011.1"/>
    </source>
</evidence>
<evidence type="ECO:0000256" key="1">
    <source>
        <dbReference type="SAM" id="Phobius"/>
    </source>
</evidence>
<accession>A0A0X3PYS0</accession>
<keyword evidence="1" id="KW-1133">Transmembrane helix</keyword>